<dbReference type="RefSeq" id="XP_001876418.1">
    <property type="nucleotide sequence ID" value="XM_001876383.1"/>
</dbReference>
<gene>
    <name evidence="2" type="ORF">LACBIDRAFT_311245</name>
</gene>
<proteinExistence type="predicted"/>
<evidence type="ECO:0000256" key="1">
    <source>
        <dbReference type="SAM" id="SignalP"/>
    </source>
</evidence>
<keyword evidence="1" id="KW-0732">Signal</keyword>
<protein>
    <submittedName>
        <fullName evidence="2">Predicted protein</fullName>
    </submittedName>
</protein>
<sequence>MLFWKNIWLIMLTVPFLIQMFATPRADSLRSLCSKLKAQRHRGTIQPSRRITMRTMMLSKCKLRPVQSMSVGRLEKKLLHPYPDFERMSERFIVTFSFLEDLAAEL</sequence>
<dbReference type="HOGENOM" id="CLU_2223709_0_0_1"/>
<dbReference type="InParanoid" id="B0CZJ5"/>
<dbReference type="GeneID" id="6072121"/>
<accession>B0CZJ5</accession>
<evidence type="ECO:0000313" key="3">
    <source>
        <dbReference type="Proteomes" id="UP000001194"/>
    </source>
</evidence>
<organism evidence="3">
    <name type="scientific">Laccaria bicolor (strain S238N-H82 / ATCC MYA-4686)</name>
    <name type="common">Bicoloured deceiver</name>
    <name type="synonym">Laccaria laccata var. bicolor</name>
    <dbReference type="NCBI Taxonomy" id="486041"/>
    <lineage>
        <taxon>Eukaryota</taxon>
        <taxon>Fungi</taxon>
        <taxon>Dikarya</taxon>
        <taxon>Basidiomycota</taxon>
        <taxon>Agaricomycotina</taxon>
        <taxon>Agaricomycetes</taxon>
        <taxon>Agaricomycetidae</taxon>
        <taxon>Agaricales</taxon>
        <taxon>Agaricineae</taxon>
        <taxon>Hydnangiaceae</taxon>
        <taxon>Laccaria</taxon>
    </lineage>
</organism>
<dbReference type="KEGG" id="lbc:LACBIDRAFT_311245"/>
<feature type="signal peptide" evidence="1">
    <location>
        <begin position="1"/>
        <end position="26"/>
    </location>
</feature>
<reference evidence="2 3" key="1">
    <citation type="journal article" date="2008" name="Nature">
        <title>The genome of Laccaria bicolor provides insights into mycorrhizal symbiosis.</title>
        <authorList>
            <person name="Martin F."/>
            <person name="Aerts A."/>
            <person name="Ahren D."/>
            <person name="Brun A."/>
            <person name="Danchin E.G.J."/>
            <person name="Duchaussoy F."/>
            <person name="Gibon J."/>
            <person name="Kohler A."/>
            <person name="Lindquist E."/>
            <person name="Pereda V."/>
            <person name="Salamov A."/>
            <person name="Shapiro H.J."/>
            <person name="Wuyts J."/>
            <person name="Blaudez D."/>
            <person name="Buee M."/>
            <person name="Brokstein P."/>
            <person name="Canbaeck B."/>
            <person name="Cohen D."/>
            <person name="Courty P.E."/>
            <person name="Coutinho P.M."/>
            <person name="Delaruelle C."/>
            <person name="Detter J.C."/>
            <person name="Deveau A."/>
            <person name="DiFazio S."/>
            <person name="Duplessis S."/>
            <person name="Fraissinet-Tachet L."/>
            <person name="Lucic E."/>
            <person name="Frey-Klett P."/>
            <person name="Fourrey C."/>
            <person name="Feussner I."/>
            <person name="Gay G."/>
            <person name="Grimwood J."/>
            <person name="Hoegger P.J."/>
            <person name="Jain P."/>
            <person name="Kilaru S."/>
            <person name="Labbe J."/>
            <person name="Lin Y.C."/>
            <person name="Legue V."/>
            <person name="Le Tacon F."/>
            <person name="Marmeisse R."/>
            <person name="Melayah D."/>
            <person name="Montanini B."/>
            <person name="Muratet M."/>
            <person name="Nehls U."/>
            <person name="Niculita-Hirzel H."/>
            <person name="Oudot-Le Secq M.P."/>
            <person name="Peter M."/>
            <person name="Quesneville H."/>
            <person name="Rajashekar B."/>
            <person name="Reich M."/>
            <person name="Rouhier N."/>
            <person name="Schmutz J."/>
            <person name="Yin T."/>
            <person name="Chalot M."/>
            <person name="Henrissat B."/>
            <person name="Kuees U."/>
            <person name="Lucas S."/>
            <person name="Van de Peer Y."/>
            <person name="Podila G.K."/>
            <person name="Polle A."/>
            <person name="Pukkila P.J."/>
            <person name="Richardson P.M."/>
            <person name="Rouze P."/>
            <person name="Sanders I.R."/>
            <person name="Stajich J.E."/>
            <person name="Tunlid A."/>
            <person name="Tuskan G."/>
            <person name="Grigoriev I.V."/>
        </authorList>
    </citation>
    <scope>NUCLEOTIDE SEQUENCE [LARGE SCALE GENOMIC DNA]</scope>
    <source>
        <strain evidence="3">S238N-H82 / ATCC MYA-4686</strain>
    </source>
</reference>
<feature type="chain" id="PRO_5002749002" evidence="1">
    <location>
        <begin position="27"/>
        <end position="106"/>
    </location>
</feature>
<dbReference type="Proteomes" id="UP000001194">
    <property type="component" value="Unassembled WGS sequence"/>
</dbReference>
<name>B0CZJ5_LACBS</name>
<evidence type="ECO:0000313" key="2">
    <source>
        <dbReference type="EMBL" id="EDR12154.1"/>
    </source>
</evidence>
<keyword evidence="3" id="KW-1185">Reference proteome</keyword>
<dbReference type="EMBL" id="DS547094">
    <property type="protein sequence ID" value="EDR12154.1"/>
    <property type="molecule type" value="Genomic_DNA"/>
</dbReference>
<dbReference type="AlphaFoldDB" id="B0CZJ5"/>